<proteinExistence type="predicted"/>
<dbReference type="EMBL" id="CAACVI010000009">
    <property type="protein sequence ID" value="VEN73439.1"/>
    <property type="molecule type" value="Genomic_DNA"/>
</dbReference>
<name>A0A484HG16_9BACT</name>
<evidence type="ECO:0000313" key="1">
    <source>
        <dbReference type="EMBL" id="VEN73439.1"/>
    </source>
</evidence>
<dbReference type="AlphaFoldDB" id="A0A484HG16"/>
<accession>A0A484HG16</accession>
<protein>
    <submittedName>
        <fullName evidence="1">Uncharacterized protein</fullName>
    </submittedName>
</protein>
<gene>
    <name evidence="1" type="ORF">EPICR_170056</name>
</gene>
<organism evidence="1">
    <name type="scientific">uncultured Desulfobacteraceae bacterium</name>
    <dbReference type="NCBI Taxonomy" id="218296"/>
    <lineage>
        <taxon>Bacteria</taxon>
        <taxon>Pseudomonadati</taxon>
        <taxon>Thermodesulfobacteriota</taxon>
        <taxon>Desulfobacteria</taxon>
        <taxon>Desulfobacterales</taxon>
        <taxon>Desulfobacteraceae</taxon>
        <taxon>environmental samples</taxon>
    </lineage>
</organism>
<sequence>MDQTGLPDPEKWTTDEERKLTGAYLKIRETYGKYPMTDAGKRAEVTRKHLTEGIISDERGSFVFSSS</sequence>
<reference evidence="1" key="1">
    <citation type="submission" date="2019-01" db="EMBL/GenBank/DDBJ databases">
        <authorList>
            <consortium name="Genoscope - CEA"/>
            <person name="William W."/>
        </authorList>
    </citation>
    <scope>NUCLEOTIDE SEQUENCE</scope>
    <source>
        <strain evidence="1">CR-1</strain>
    </source>
</reference>